<dbReference type="CDD" id="cd17990">
    <property type="entry name" value="DEXHc_HrpB"/>
    <property type="match status" value="1"/>
</dbReference>
<evidence type="ECO:0000313" key="8">
    <source>
        <dbReference type="EMBL" id="THD81521.1"/>
    </source>
</evidence>
<dbReference type="PANTHER" id="PTHR43519:SF1">
    <property type="entry name" value="ATP-DEPENDENT RNA HELICASE HRPB"/>
    <property type="match status" value="1"/>
</dbReference>
<dbReference type="InterPro" id="IPR013689">
    <property type="entry name" value="RNA_helicase_ATP-dep_HrpB_C"/>
</dbReference>
<dbReference type="OrthoDB" id="9805617at2"/>
<comment type="caution">
    <text evidence="8">The sequence shown here is derived from an EMBL/GenBank/DDBJ whole genome shotgun (WGS) entry which is preliminary data.</text>
</comment>
<dbReference type="PROSITE" id="PS51192">
    <property type="entry name" value="HELICASE_ATP_BIND_1"/>
    <property type="match status" value="1"/>
</dbReference>
<evidence type="ECO:0000313" key="9">
    <source>
        <dbReference type="Proteomes" id="UP000309450"/>
    </source>
</evidence>
<dbReference type="SMART" id="SM00490">
    <property type="entry name" value="HELICc"/>
    <property type="match status" value="1"/>
</dbReference>
<sequence>MTEPLPIDEALPALLAALGQRGMAVLQAPPGAGKTTRVPLAMLAAGLPARGRIVMLEPRRLAARAAAERMAETLGEAVGQTVGYRIRGEARTSAATRIEVVTEGILTRMIQSDPELPGIGAVIFDEFHERSLNADLGLALALEIRSALREDLILLAMSATLDAGPVAALMGDAPVITSAGRAYPVETRWLPRPLGPDARLEPACTDLVRQAIEETTEGGILVFLPGEAEIRRVEAALAHGLPAGVTLCPLYGAMEFAAQRAALSPPAPGQRKVVLATSIAETSLTIPEVRVVVDAGRARRARFDPSSGMARLVTERVTRAEAEQRRGRAGRVAEGTCYRMWAKGEEGGLAPFPPPEIAAADLTGLALELALWGADDLPFLTPPHPGTLAEARALLAALDALDARGRITDHGRALAGLPLHPRLGHMLIRAGFTEPAARLAALLADRDPLRGAPPDLALRMAALADPRKVEADTPHRVDRPTVERIRAEARRLQRAGSGRDAGLTLAQMAALAYPDRVGMRRKGDAPRWVLSGGKGAAMEPGLPLSAARLIVATDLDGDPREARIRQAVDLRETDLRAVLGHEIRTREVCEWSRREGRVMARRQEVLGAVVLEDRQWPDAPPEALARAALEGLRQIGLPWSPAARRLAARAALCRRDGADLPDLSEANILTTEDWLLPHLTVRKSEADLKSLDLVPVLQSALGWEGQQTLDRLAPSHFETPLGRRVPIDYDGEAPGIELRLQELFGVTVHPTVGPKRLPLRITLLSPGGKPVQVTMDLPGFWTNSYADVRRDMRGRYPRHPWPEDPREAEPTTRAKPRGT</sequence>
<feature type="compositionally biased region" description="Basic and acidic residues" evidence="5">
    <location>
        <begin position="795"/>
        <end position="812"/>
    </location>
</feature>
<dbReference type="CDD" id="cd18791">
    <property type="entry name" value="SF2_C_RHA"/>
    <property type="match status" value="1"/>
</dbReference>
<feature type="region of interest" description="Disordered" evidence="5">
    <location>
        <begin position="795"/>
        <end position="819"/>
    </location>
</feature>
<evidence type="ECO:0000256" key="2">
    <source>
        <dbReference type="ARBA" id="ARBA00022801"/>
    </source>
</evidence>
<dbReference type="RefSeq" id="WP_136395781.1">
    <property type="nucleotide sequence ID" value="NZ_SSND01000005.1"/>
</dbReference>
<dbReference type="SMART" id="SM00487">
    <property type="entry name" value="DEXDc"/>
    <property type="match status" value="1"/>
</dbReference>
<gene>
    <name evidence="8" type="primary">hrpB</name>
    <name evidence="8" type="ORF">E7811_16570</name>
</gene>
<dbReference type="GO" id="GO:0003676">
    <property type="term" value="F:nucleic acid binding"/>
    <property type="evidence" value="ECO:0007669"/>
    <property type="project" value="InterPro"/>
</dbReference>
<evidence type="ECO:0000256" key="4">
    <source>
        <dbReference type="ARBA" id="ARBA00022840"/>
    </source>
</evidence>
<keyword evidence="1" id="KW-0547">Nucleotide-binding</keyword>
<keyword evidence="9" id="KW-1185">Reference proteome</keyword>
<dbReference type="InterPro" id="IPR049614">
    <property type="entry name" value="HrpB_DEXH"/>
</dbReference>
<name>A0A4V3V035_9RHOB</name>
<dbReference type="GO" id="GO:0005524">
    <property type="term" value="F:ATP binding"/>
    <property type="evidence" value="ECO:0007669"/>
    <property type="project" value="UniProtKB-KW"/>
</dbReference>
<dbReference type="SUPFAM" id="SSF52540">
    <property type="entry name" value="P-loop containing nucleoside triphosphate hydrolases"/>
    <property type="match status" value="1"/>
</dbReference>
<protein>
    <submittedName>
        <fullName evidence="8">ATP-dependent helicase HrpB</fullName>
    </submittedName>
</protein>
<dbReference type="PIRSF" id="PIRSF005496">
    <property type="entry name" value="ATP_hel_hrpB"/>
    <property type="match status" value="1"/>
</dbReference>
<organism evidence="8 9">
    <name type="scientific">Aliigemmobacter aestuarii</name>
    <dbReference type="NCBI Taxonomy" id="1445661"/>
    <lineage>
        <taxon>Bacteria</taxon>
        <taxon>Pseudomonadati</taxon>
        <taxon>Pseudomonadota</taxon>
        <taxon>Alphaproteobacteria</taxon>
        <taxon>Rhodobacterales</taxon>
        <taxon>Paracoccaceae</taxon>
        <taxon>Aliigemmobacter</taxon>
    </lineage>
</organism>
<dbReference type="InterPro" id="IPR011545">
    <property type="entry name" value="DEAD/DEAH_box_helicase_dom"/>
</dbReference>
<evidence type="ECO:0000256" key="3">
    <source>
        <dbReference type="ARBA" id="ARBA00022806"/>
    </source>
</evidence>
<dbReference type="Gene3D" id="3.40.50.300">
    <property type="entry name" value="P-loop containing nucleotide triphosphate hydrolases"/>
    <property type="match status" value="2"/>
</dbReference>
<evidence type="ECO:0000256" key="5">
    <source>
        <dbReference type="SAM" id="MobiDB-lite"/>
    </source>
</evidence>
<dbReference type="GO" id="GO:0004386">
    <property type="term" value="F:helicase activity"/>
    <property type="evidence" value="ECO:0007669"/>
    <property type="project" value="UniProtKB-KW"/>
</dbReference>
<dbReference type="SMART" id="SM00847">
    <property type="entry name" value="HA2"/>
    <property type="match status" value="1"/>
</dbReference>
<dbReference type="EMBL" id="SSND01000005">
    <property type="protein sequence ID" value="THD81521.1"/>
    <property type="molecule type" value="Genomic_DNA"/>
</dbReference>
<dbReference type="InterPro" id="IPR007502">
    <property type="entry name" value="Helicase-assoc_dom"/>
</dbReference>
<evidence type="ECO:0000259" key="6">
    <source>
        <dbReference type="PROSITE" id="PS51192"/>
    </source>
</evidence>
<accession>A0A4V3V035</accession>
<dbReference type="AlphaFoldDB" id="A0A4V3V035"/>
<keyword evidence="2" id="KW-0378">Hydrolase</keyword>
<dbReference type="FunFam" id="3.40.50.300:FF:002125">
    <property type="entry name" value="ATP-dependent helicase HrpB"/>
    <property type="match status" value="1"/>
</dbReference>
<dbReference type="PANTHER" id="PTHR43519">
    <property type="entry name" value="ATP-DEPENDENT RNA HELICASE HRPB"/>
    <property type="match status" value="1"/>
</dbReference>
<reference evidence="8 9" key="1">
    <citation type="submission" date="2019-04" db="EMBL/GenBank/DDBJ databases">
        <title>Draft genome sequence of Gemmobacter aestuarii sp. nov.</title>
        <authorList>
            <person name="Hameed A."/>
            <person name="Lin S.-Y."/>
            <person name="Shahina M."/>
            <person name="Lai W.-A."/>
            <person name="Young C.-C."/>
        </authorList>
    </citation>
    <scope>NUCLEOTIDE SEQUENCE [LARGE SCALE GENOMIC DNA]</scope>
    <source>
        <strain evidence="8 9">CC-PW-75</strain>
    </source>
</reference>
<dbReference type="Pfam" id="PF08482">
    <property type="entry name" value="HrpB_C"/>
    <property type="match status" value="1"/>
</dbReference>
<feature type="domain" description="Helicase ATP-binding" evidence="6">
    <location>
        <begin position="15"/>
        <end position="179"/>
    </location>
</feature>
<evidence type="ECO:0000259" key="7">
    <source>
        <dbReference type="PROSITE" id="PS51194"/>
    </source>
</evidence>
<dbReference type="GO" id="GO:0016787">
    <property type="term" value="F:hydrolase activity"/>
    <property type="evidence" value="ECO:0007669"/>
    <property type="project" value="UniProtKB-KW"/>
</dbReference>
<dbReference type="NCBIfam" id="TIGR01970">
    <property type="entry name" value="DEAH_box_HrpB"/>
    <property type="match status" value="1"/>
</dbReference>
<dbReference type="Proteomes" id="UP000309450">
    <property type="component" value="Unassembled WGS sequence"/>
</dbReference>
<keyword evidence="3 8" id="KW-0347">Helicase</keyword>
<dbReference type="InterPro" id="IPR010225">
    <property type="entry name" value="HrpB"/>
</dbReference>
<evidence type="ECO:0000256" key="1">
    <source>
        <dbReference type="ARBA" id="ARBA00022741"/>
    </source>
</evidence>
<dbReference type="InterPro" id="IPR014001">
    <property type="entry name" value="Helicase_ATP-bd"/>
</dbReference>
<dbReference type="InterPro" id="IPR027417">
    <property type="entry name" value="P-loop_NTPase"/>
</dbReference>
<dbReference type="Pfam" id="PF00270">
    <property type="entry name" value="DEAD"/>
    <property type="match status" value="1"/>
</dbReference>
<feature type="domain" description="Helicase C-terminal" evidence="7">
    <location>
        <begin position="207"/>
        <end position="373"/>
    </location>
</feature>
<dbReference type="InterPro" id="IPR001650">
    <property type="entry name" value="Helicase_C-like"/>
</dbReference>
<proteinExistence type="predicted"/>
<dbReference type="PROSITE" id="PS51194">
    <property type="entry name" value="HELICASE_CTER"/>
    <property type="match status" value="1"/>
</dbReference>
<keyword evidence="4" id="KW-0067">ATP-binding</keyword>
<dbReference type="Pfam" id="PF00271">
    <property type="entry name" value="Helicase_C"/>
    <property type="match status" value="1"/>
</dbReference>
<dbReference type="Gene3D" id="1.20.120.1080">
    <property type="match status" value="1"/>
</dbReference>